<sequence>MTIVRCEGSWKILNPHRLHLLCKTQRPRGLSPHHNSPLRGPQFHQTTTSSWTSLFLFSVNTEVHKSPHFSAKHHHRTTTIHSVLLRTHRRRPFTAQSVLKCPVLP</sequence>
<dbReference type="AlphaFoldDB" id="A0A540MAG3"/>
<evidence type="ECO:0000313" key="2">
    <source>
        <dbReference type="Proteomes" id="UP000315295"/>
    </source>
</evidence>
<reference evidence="1 2" key="1">
    <citation type="journal article" date="2019" name="G3 (Bethesda)">
        <title>Sequencing of a Wild Apple (Malus baccata) Genome Unravels the Differences Between Cultivated and Wild Apple Species Regarding Disease Resistance and Cold Tolerance.</title>
        <authorList>
            <person name="Chen X."/>
        </authorList>
    </citation>
    <scope>NUCLEOTIDE SEQUENCE [LARGE SCALE GENOMIC DNA]</scope>
    <source>
        <strain evidence="2">cv. Shandingzi</strain>
        <tissue evidence="1">Leaves</tissue>
    </source>
</reference>
<protein>
    <submittedName>
        <fullName evidence="1">Uncharacterized protein</fullName>
    </submittedName>
</protein>
<keyword evidence="2" id="KW-1185">Reference proteome</keyword>
<comment type="caution">
    <text evidence="1">The sequence shown here is derived from an EMBL/GenBank/DDBJ whole genome shotgun (WGS) entry which is preliminary data.</text>
</comment>
<dbReference type="Proteomes" id="UP000315295">
    <property type="component" value="Unassembled WGS sequence"/>
</dbReference>
<proteinExistence type="predicted"/>
<accession>A0A540MAG3</accession>
<gene>
    <name evidence="1" type="ORF">C1H46_018674</name>
</gene>
<evidence type="ECO:0000313" key="1">
    <source>
        <dbReference type="EMBL" id="TQD95730.1"/>
    </source>
</evidence>
<dbReference type="EMBL" id="VIEB01000307">
    <property type="protein sequence ID" value="TQD95730.1"/>
    <property type="molecule type" value="Genomic_DNA"/>
</dbReference>
<organism evidence="1 2">
    <name type="scientific">Malus baccata</name>
    <name type="common">Siberian crab apple</name>
    <name type="synonym">Pyrus baccata</name>
    <dbReference type="NCBI Taxonomy" id="106549"/>
    <lineage>
        <taxon>Eukaryota</taxon>
        <taxon>Viridiplantae</taxon>
        <taxon>Streptophyta</taxon>
        <taxon>Embryophyta</taxon>
        <taxon>Tracheophyta</taxon>
        <taxon>Spermatophyta</taxon>
        <taxon>Magnoliopsida</taxon>
        <taxon>eudicotyledons</taxon>
        <taxon>Gunneridae</taxon>
        <taxon>Pentapetalae</taxon>
        <taxon>rosids</taxon>
        <taxon>fabids</taxon>
        <taxon>Rosales</taxon>
        <taxon>Rosaceae</taxon>
        <taxon>Amygdaloideae</taxon>
        <taxon>Maleae</taxon>
        <taxon>Malus</taxon>
    </lineage>
</organism>
<name>A0A540MAG3_MALBA</name>